<dbReference type="EMBL" id="SJPR01000009">
    <property type="protein sequence ID" value="TWT92870.1"/>
    <property type="molecule type" value="Genomic_DNA"/>
</dbReference>
<dbReference type="Proteomes" id="UP000317421">
    <property type="component" value="Unassembled WGS sequence"/>
</dbReference>
<protein>
    <submittedName>
        <fullName evidence="2">Uncharacterized protein</fullName>
    </submittedName>
</protein>
<keyword evidence="3" id="KW-1185">Reference proteome</keyword>
<evidence type="ECO:0000256" key="1">
    <source>
        <dbReference type="SAM" id="SignalP"/>
    </source>
</evidence>
<proteinExistence type="predicted"/>
<reference evidence="2 3" key="1">
    <citation type="submission" date="2019-02" db="EMBL/GenBank/DDBJ databases">
        <title>Deep-cultivation of Planctomycetes and their phenomic and genomic characterization uncovers novel biology.</title>
        <authorList>
            <person name="Wiegand S."/>
            <person name="Jogler M."/>
            <person name="Boedeker C."/>
            <person name="Pinto D."/>
            <person name="Vollmers J."/>
            <person name="Rivas-Marin E."/>
            <person name="Kohn T."/>
            <person name="Peeters S.H."/>
            <person name="Heuer A."/>
            <person name="Rast P."/>
            <person name="Oberbeckmann S."/>
            <person name="Bunk B."/>
            <person name="Jeske O."/>
            <person name="Meyerdierks A."/>
            <person name="Storesund J.E."/>
            <person name="Kallscheuer N."/>
            <person name="Luecker S."/>
            <person name="Lage O.M."/>
            <person name="Pohl T."/>
            <person name="Merkel B.J."/>
            <person name="Hornburger P."/>
            <person name="Mueller R.-W."/>
            <person name="Bruemmer F."/>
            <person name="Labrenz M."/>
            <person name="Spormann A.M."/>
            <person name="Op Den Camp H."/>
            <person name="Overmann J."/>
            <person name="Amann R."/>
            <person name="Jetten M.S.M."/>
            <person name="Mascher T."/>
            <person name="Medema M.H."/>
            <person name="Devos D.P."/>
            <person name="Kaster A.-K."/>
            <person name="Ovreas L."/>
            <person name="Rohde M."/>
            <person name="Galperin M.Y."/>
            <person name="Jogler C."/>
        </authorList>
    </citation>
    <scope>NUCLEOTIDE SEQUENCE [LARGE SCALE GENOMIC DNA]</scope>
    <source>
        <strain evidence="2 3">Pla108</strain>
    </source>
</reference>
<organism evidence="2 3">
    <name type="scientific">Botrimarina colliarenosi</name>
    <dbReference type="NCBI Taxonomy" id="2528001"/>
    <lineage>
        <taxon>Bacteria</taxon>
        <taxon>Pseudomonadati</taxon>
        <taxon>Planctomycetota</taxon>
        <taxon>Planctomycetia</taxon>
        <taxon>Pirellulales</taxon>
        <taxon>Lacipirellulaceae</taxon>
        <taxon>Botrimarina</taxon>
    </lineage>
</organism>
<dbReference type="AlphaFoldDB" id="A0A5C6A0M8"/>
<dbReference type="RefSeq" id="WP_146446687.1">
    <property type="nucleotide sequence ID" value="NZ_SJPR01000009.1"/>
</dbReference>
<evidence type="ECO:0000313" key="2">
    <source>
        <dbReference type="EMBL" id="TWT92870.1"/>
    </source>
</evidence>
<sequence length="141" mass="14675" precursor="true">MRSFLAILLAAGLLQSQLAAGCHCQHRHGSDRCEAEPSGCEHASFFSDGDHHHDCGDHGASSLRHQPVPTPCDGCPTCSAADPDGLLIEAVSEVAGSSGIALWNAEPHVLASQLARRSANAVAIRPGPPQSLLSQGTLLRI</sequence>
<evidence type="ECO:0000313" key="3">
    <source>
        <dbReference type="Proteomes" id="UP000317421"/>
    </source>
</evidence>
<gene>
    <name evidence="2" type="ORF">Pla108_40100</name>
</gene>
<feature type="signal peptide" evidence="1">
    <location>
        <begin position="1"/>
        <end position="19"/>
    </location>
</feature>
<feature type="chain" id="PRO_5022867983" evidence="1">
    <location>
        <begin position="20"/>
        <end position="141"/>
    </location>
</feature>
<dbReference type="PROSITE" id="PS51257">
    <property type="entry name" value="PROKAR_LIPOPROTEIN"/>
    <property type="match status" value="1"/>
</dbReference>
<accession>A0A5C6A0M8</accession>
<keyword evidence="1" id="KW-0732">Signal</keyword>
<name>A0A5C6A0M8_9BACT</name>
<comment type="caution">
    <text evidence="2">The sequence shown here is derived from an EMBL/GenBank/DDBJ whole genome shotgun (WGS) entry which is preliminary data.</text>
</comment>